<dbReference type="InterPro" id="IPR036873">
    <property type="entry name" value="Rhodanese-like_dom_sf"/>
</dbReference>
<protein>
    <recommendedName>
        <fullName evidence="9">Molybdopterin-synthase adenylyltransferase</fullName>
        <ecNumber evidence="8">2.7.7.80</ecNumber>
    </recommendedName>
    <alternativeName>
        <fullName evidence="12">MoaD protein adenylase</fullName>
    </alternativeName>
    <alternativeName>
        <fullName evidence="10">Molybdopterin-converting factor subunit 1 adenylase</fullName>
    </alternativeName>
    <alternativeName>
        <fullName evidence="11">Sulfur carrier protein MoaD adenylyltransferase</fullName>
    </alternativeName>
</protein>
<dbReference type="Gene3D" id="3.40.50.720">
    <property type="entry name" value="NAD(P)-binding Rossmann-like Domain"/>
    <property type="match status" value="1"/>
</dbReference>
<evidence type="ECO:0000256" key="3">
    <source>
        <dbReference type="ARBA" id="ARBA00022741"/>
    </source>
</evidence>
<evidence type="ECO:0000313" key="14">
    <source>
        <dbReference type="EMBL" id="QHV93919.1"/>
    </source>
</evidence>
<comment type="function">
    <text evidence="6">Catalyzes the adenylation by ATP of the carboxyl group of the C-terminal glycine of sulfur carrier protein MoaD.</text>
</comment>
<comment type="subunit">
    <text evidence="7">Homodimer. Forms a stable heterotetrameric complex of 2 MoeB and 2 MoaD during adenylation of MoaD.</text>
</comment>
<accession>A0A6P1VQQ0</accession>
<dbReference type="Pfam" id="PF00581">
    <property type="entry name" value="Rhodanese"/>
    <property type="match status" value="1"/>
</dbReference>
<dbReference type="InterPro" id="IPR000594">
    <property type="entry name" value="ThiF_NAD_FAD-bd"/>
</dbReference>
<sequence>MTDQELNRYNRHIRLPEIGLAGQNSLRQARVVVVGAGGLGCPVGQYLTAAGVGTLGLIDGDMVEESNLQRQVLFSPEHIGQPKAEVAAALLARQNPYIRVVAHPVFLDAANALSILEDYDIIVDGSDNFSTRYLVNDACVLLNKPLIFGSIYKFEGQVSVFNHKEGPTYRCLYPEPSELEACADVGVLGVLPGLMGCLMTNEVIKLITGIGDLLSGKLLIVNALTLSFETFSFTTNPLNKAIRTLPKPAPVCADTLPQLTAAALMDWLERVDKPLLLDVREPHEYERENLGGTLLPVSALLQHPERVPTDRPVVIHCQSGGRSQKAVAFLQQLGFRNVYNLTGGLNAFSQLSLRRQTGNPQTTG</sequence>
<dbReference type="Gene3D" id="3.40.250.10">
    <property type="entry name" value="Rhodanese-like domain"/>
    <property type="match status" value="1"/>
</dbReference>
<evidence type="ECO:0000256" key="1">
    <source>
        <dbReference type="ARBA" id="ARBA00009919"/>
    </source>
</evidence>
<dbReference type="KEGG" id="senf:GJR95_02265"/>
<comment type="similarity">
    <text evidence="1">Belongs to the HesA/MoeB/ThiF family.</text>
</comment>
<evidence type="ECO:0000256" key="2">
    <source>
        <dbReference type="ARBA" id="ARBA00022679"/>
    </source>
</evidence>
<dbReference type="GO" id="GO:0004792">
    <property type="term" value="F:thiosulfate-cyanide sulfurtransferase activity"/>
    <property type="evidence" value="ECO:0007669"/>
    <property type="project" value="TreeGrafter"/>
</dbReference>
<evidence type="ECO:0000256" key="4">
    <source>
        <dbReference type="ARBA" id="ARBA00022840"/>
    </source>
</evidence>
<evidence type="ECO:0000256" key="6">
    <source>
        <dbReference type="ARBA" id="ARBA00055169"/>
    </source>
</evidence>
<feature type="domain" description="Rhodanese" evidence="13">
    <location>
        <begin position="270"/>
        <end position="357"/>
    </location>
</feature>
<dbReference type="Pfam" id="PF00899">
    <property type="entry name" value="ThiF"/>
    <property type="match status" value="1"/>
</dbReference>
<comment type="catalytic activity">
    <reaction evidence="5">
        <text>[molybdopterin-synthase sulfur-carrier protein]-C-terminal Gly-Gly + ATP + H(+) = [molybdopterin-synthase sulfur-carrier protein]-C-terminal Gly-Gly-AMP + diphosphate</text>
        <dbReference type="Rhea" id="RHEA:43616"/>
        <dbReference type="Rhea" id="RHEA-COMP:12159"/>
        <dbReference type="Rhea" id="RHEA-COMP:12202"/>
        <dbReference type="ChEBI" id="CHEBI:15378"/>
        <dbReference type="ChEBI" id="CHEBI:30616"/>
        <dbReference type="ChEBI" id="CHEBI:33019"/>
        <dbReference type="ChEBI" id="CHEBI:90618"/>
        <dbReference type="ChEBI" id="CHEBI:90778"/>
        <dbReference type="EC" id="2.7.7.80"/>
    </reaction>
</comment>
<dbReference type="PANTHER" id="PTHR10953:SF102">
    <property type="entry name" value="ADENYLYLTRANSFERASE AND SULFURTRANSFERASE MOCS3"/>
    <property type="match status" value="1"/>
</dbReference>
<keyword evidence="3" id="KW-0547">Nucleotide-binding</keyword>
<dbReference type="GO" id="GO:0008641">
    <property type="term" value="F:ubiquitin-like modifier activating enzyme activity"/>
    <property type="evidence" value="ECO:0007669"/>
    <property type="project" value="InterPro"/>
</dbReference>
<dbReference type="FunFam" id="3.40.50.720:FF:000033">
    <property type="entry name" value="Adenylyltransferase and sulfurtransferase MOCS3"/>
    <property type="match status" value="1"/>
</dbReference>
<dbReference type="AlphaFoldDB" id="A0A6P1VQQ0"/>
<dbReference type="EC" id="2.7.7.80" evidence="8"/>
<reference evidence="14 15" key="1">
    <citation type="submission" date="2019-11" db="EMBL/GenBank/DDBJ databases">
        <title>Spirosoma endbachense sp. nov., isolated from a natural salt meadow.</title>
        <authorList>
            <person name="Rojas J."/>
            <person name="Ambika Manirajan B."/>
            <person name="Ratering S."/>
            <person name="Suarez C."/>
            <person name="Geissler-Plaum R."/>
            <person name="Schnell S."/>
        </authorList>
    </citation>
    <scope>NUCLEOTIDE SEQUENCE [LARGE SCALE GENOMIC DNA]</scope>
    <source>
        <strain evidence="14 15">I-24</strain>
    </source>
</reference>
<evidence type="ECO:0000256" key="11">
    <source>
        <dbReference type="ARBA" id="ARBA00075328"/>
    </source>
</evidence>
<dbReference type="InterPro" id="IPR045886">
    <property type="entry name" value="ThiF/MoeB/HesA"/>
</dbReference>
<keyword evidence="15" id="KW-1185">Reference proteome</keyword>
<dbReference type="CDD" id="cd00158">
    <property type="entry name" value="RHOD"/>
    <property type="match status" value="1"/>
</dbReference>
<dbReference type="Proteomes" id="UP000464577">
    <property type="component" value="Chromosome"/>
</dbReference>
<dbReference type="PANTHER" id="PTHR10953">
    <property type="entry name" value="UBIQUITIN-ACTIVATING ENZYME E1"/>
    <property type="match status" value="1"/>
</dbReference>
<dbReference type="EMBL" id="CP045997">
    <property type="protein sequence ID" value="QHV93919.1"/>
    <property type="molecule type" value="Genomic_DNA"/>
</dbReference>
<evidence type="ECO:0000256" key="5">
    <source>
        <dbReference type="ARBA" id="ARBA00052218"/>
    </source>
</evidence>
<dbReference type="GO" id="GO:0008146">
    <property type="term" value="F:sulfotransferase activity"/>
    <property type="evidence" value="ECO:0007669"/>
    <property type="project" value="TreeGrafter"/>
</dbReference>
<dbReference type="PROSITE" id="PS50206">
    <property type="entry name" value="RHODANESE_3"/>
    <property type="match status" value="1"/>
</dbReference>
<evidence type="ECO:0000259" key="13">
    <source>
        <dbReference type="PROSITE" id="PS50206"/>
    </source>
</evidence>
<keyword evidence="14" id="KW-0548">Nucleotidyltransferase</keyword>
<dbReference type="SUPFAM" id="SSF69572">
    <property type="entry name" value="Activating enzymes of the ubiquitin-like proteins"/>
    <property type="match status" value="1"/>
</dbReference>
<proteinExistence type="inferred from homology"/>
<name>A0A6P1VQQ0_9BACT</name>
<dbReference type="CDD" id="cd00757">
    <property type="entry name" value="ThiF_MoeB_HesA_family"/>
    <property type="match status" value="1"/>
</dbReference>
<keyword evidence="2 14" id="KW-0808">Transferase</keyword>
<dbReference type="RefSeq" id="WP_162384340.1">
    <property type="nucleotide sequence ID" value="NZ_CP045997.1"/>
</dbReference>
<dbReference type="GO" id="GO:0061605">
    <property type="term" value="F:molybdopterin-synthase adenylyltransferase activity"/>
    <property type="evidence" value="ECO:0007669"/>
    <property type="project" value="UniProtKB-EC"/>
</dbReference>
<dbReference type="NCBIfam" id="NF004281">
    <property type="entry name" value="PRK05690.1"/>
    <property type="match status" value="1"/>
</dbReference>
<evidence type="ECO:0000256" key="10">
    <source>
        <dbReference type="ARBA" id="ARBA00075110"/>
    </source>
</evidence>
<dbReference type="GO" id="GO:0005524">
    <property type="term" value="F:ATP binding"/>
    <property type="evidence" value="ECO:0007669"/>
    <property type="project" value="UniProtKB-KW"/>
</dbReference>
<evidence type="ECO:0000256" key="7">
    <source>
        <dbReference type="ARBA" id="ARBA00063809"/>
    </source>
</evidence>
<dbReference type="SMART" id="SM00450">
    <property type="entry name" value="RHOD"/>
    <property type="match status" value="1"/>
</dbReference>
<gene>
    <name evidence="14" type="primary">moeB</name>
    <name evidence="14" type="ORF">GJR95_02265</name>
</gene>
<dbReference type="GO" id="GO:0005829">
    <property type="term" value="C:cytosol"/>
    <property type="evidence" value="ECO:0007669"/>
    <property type="project" value="TreeGrafter"/>
</dbReference>
<evidence type="ECO:0000256" key="9">
    <source>
        <dbReference type="ARBA" id="ARBA00073635"/>
    </source>
</evidence>
<dbReference type="InterPro" id="IPR001763">
    <property type="entry name" value="Rhodanese-like_dom"/>
</dbReference>
<keyword evidence="4" id="KW-0067">ATP-binding</keyword>
<dbReference type="InterPro" id="IPR035985">
    <property type="entry name" value="Ubiquitin-activating_enz"/>
</dbReference>
<organism evidence="14 15">
    <name type="scientific">Spirosoma endbachense</name>
    <dbReference type="NCBI Taxonomy" id="2666025"/>
    <lineage>
        <taxon>Bacteria</taxon>
        <taxon>Pseudomonadati</taxon>
        <taxon>Bacteroidota</taxon>
        <taxon>Cytophagia</taxon>
        <taxon>Cytophagales</taxon>
        <taxon>Cytophagaceae</taxon>
        <taxon>Spirosoma</taxon>
    </lineage>
</organism>
<evidence type="ECO:0000256" key="8">
    <source>
        <dbReference type="ARBA" id="ARBA00066884"/>
    </source>
</evidence>
<evidence type="ECO:0000313" key="15">
    <source>
        <dbReference type="Proteomes" id="UP000464577"/>
    </source>
</evidence>
<evidence type="ECO:0000256" key="12">
    <source>
        <dbReference type="ARBA" id="ARBA00078531"/>
    </source>
</evidence>